<keyword evidence="2" id="KW-1185">Reference proteome</keyword>
<dbReference type="AlphaFoldDB" id="A0A4Q1CBN9"/>
<organism evidence="1 2">
    <name type="scientific">Oleiharenicola lentus</name>
    <dbReference type="NCBI Taxonomy" id="2508720"/>
    <lineage>
        <taxon>Bacteria</taxon>
        <taxon>Pseudomonadati</taxon>
        <taxon>Verrucomicrobiota</taxon>
        <taxon>Opitutia</taxon>
        <taxon>Opitutales</taxon>
        <taxon>Opitutaceae</taxon>
        <taxon>Oleiharenicola</taxon>
    </lineage>
</organism>
<dbReference type="InterPro" id="IPR051159">
    <property type="entry name" value="Hexapeptide_acetyltransf"/>
</dbReference>
<dbReference type="OrthoDB" id="9812571at2"/>
<dbReference type="Pfam" id="PF14602">
    <property type="entry name" value="Hexapep_2"/>
    <property type="match status" value="1"/>
</dbReference>
<dbReference type="CDD" id="cd04647">
    <property type="entry name" value="LbH_MAT_like"/>
    <property type="match status" value="1"/>
</dbReference>
<sequence length="194" mass="20165">MTRQLQSLFHHGSHLCGRWRAWLASLSGVKSAAAVTLGRNCEVALGPAPGRRGIIELGEGTRLQHGVLLHPYGGRISVGRDVFIGPGAVIYGHGGVEIGDETLVSMHCRILSSNHTVPPAGTPIRSQPDLLLPTKIGRDVWLGAAVTVLGGVTIGDGCVVGAGSVVTRDLPPGAIAYGSPAEVRRFRDGSSAQT</sequence>
<dbReference type="InterPro" id="IPR001451">
    <property type="entry name" value="Hexapep"/>
</dbReference>
<keyword evidence="1" id="KW-0012">Acyltransferase</keyword>
<accession>A0A4Q1CBN9</accession>
<gene>
    <name evidence="1" type="ORF">ESB00_11810</name>
</gene>
<dbReference type="PANTHER" id="PTHR23416:SF78">
    <property type="entry name" value="LIPOPOLYSACCHARIDE BIOSYNTHESIS O-ACETYL TRANSFERASE WBBJ-RELATED"/>
    <property type="match status" value="1"/>
</dbReference>
<dbReference type="InterPro" id="IPR011004">
    <property type="entry name" value="Trimer_LpxA-like_sf"/>
</dbReference>
<dbReference type="PANTHER" id="PTHR23416">
    <property type="entry name" value="SIALIC ACID SYNTHASE-RELATED"/>
    <property type="match status" value="1"/>
</dbReference>
<dbReference type="RefSeq" id="WP_129047885.1">
    <property type="nucleotide sequence ID" value="NZ_SDHX01000001.1"/>
</dbReference>
<dbReference type="Gene3D" id="2.160.10.10">
    <property type="entry name" value="Hexapeptide repeat proteins"/>
    <property type="match status" value="1"/>
</dbReference>
<dbReference type="Proteomes" id="UP000290218">
    <property type="component" value="Unassembled WGS sequence"/>
</dbReference>
<protein>
    <submittedName>
        <fullName evidence="1">Acyltransferase</fullName>
    </submittedName>
</protein>
<reference evidence="1 2" key="1">
    <citation type="submission" date="2019-01" db="EMBL/GenBank/DDBJ databases">
        <title>Lacunisphaera sp. strain TWA-58.</title>
        <authorList>
            <person name="Chen W.-M."/>
        </authorList>
    </citation>
    <scope>NUCLEOTIDE SEQUENCE [LARGE SCALE GENOMIC DNA]</scope>
    <source>
        <strain evidence="1 2">TWA-58</strain>
    </source>
</reference>
<dbReference type="GO" id="GO:0016746">
    <property type="term" value="F:acyltransferase activity"/>
    <property type="evidence" value="ECO:0007669"/>
    <property type="project" value="UniProtKB-KW"/>
</dbReference>
<dbReference type="Pfam" id="PF00132">
    <property type="entry name" value="Hexapep"/>
    <property type="match status" value="1"/>
</dbReference>
<proteinExistence type="predicted"/>
<keyword evidence="1" id="KW-0808">Transferase</keyword>
<evidence type="ECO:0000313" key="1">
    <source>
        <dbReference type="EMBL" id="RXK56517.1"/>
    </source>
</evidence>
<dbReference type="SUPFAM" id="SSF51161">
    <property type="entry name" value="Trimeric LpxA-like enzymes"/>
    <property type="match status" value="1"/>
</dbReference>
<name>A0A4Q1CBN9_9BACT</name>
<comment type="caution">
    <text evidence="1">The sequence shown here is derived from an EMBL/GenBank/DDBJ whole genome shotgun (WGS) entry which is preliminary data.</text>
</comment>
<dbReference type="EMBL" id="SDHX01000001">
    <property type="protein sequence ID" value="RXK56517.1"/>
    <property type="molecule type" value="Genomic_DNA"/>
</dbReference>
<evidence type="ECO:0000313" key="2">
    <source>
        <dbReference type="Proteomes" id="UP000290218"/>
    </source>
</evidence>